<proteinExistence type="predicted"/>
<evidence type="ECO:0000313" key="1">
    <source>
        <dbReference type="EMBL" id="MBB4075982.1"/>
    </source>
</evidence>
<gene>
    <name evidence="1" type="ORF">GGR08_000263</name>
</gene>
<dbReference type="EMBL" id="JACIFE010000001">
    <property type="protein sequence ID" value="MBB4075982.1"/>
    <property type="molecule type" value="Genomic_DNA"/>
</dbReference>
<name>A0A840DWU4_9HYPH</name>
<organism evidence="1 2">
    <name type="scientific">Bartonella fuyuanensis</name>
    <dbReference type="NCBI Taxonomy" id="1460968"/>
    <lineage>
        <taxon>Bacteria</taxon>
        <taxon>Pseudomonadati</taxon>
        <taxon>Pseudomonadota</taxon>
        <taxon>Alphaproteobacteria</taxon>
        <taxon>Hyphomicrobiales</taxon>
        <taxon>Bartonellaceae</taxon>
        <taxon>Bartonella</taxon>
    </lineage>
</organism>
<protein>
    <submittedName>
        <fullName evidence="1">Uncharacterized protein</fullName>
    </submittedName>
</protein>
<reference evidence="1 2" key="1">
    <citation type="submission" date="2020-08" db="EMBL/GenBank/DDBJ databases">
        <title>Genomic Encyclopedia of Type Strains, Phase IV (KMG-IV): sequencing the most valuable type-strain genomes for metagenomic binning, comparative biology and taxonomic classification.</title>
        <authorList>
            <person name="Goeker M."/>
        </authorList>
    </citation>
    <scope>NUCLEOTIDE SEQUENCE [LARGE SCALE GENOMIC DNA]</scope>
    <source>
        <strain evidence="1 2">DSM 100694</strain>
    </source>
</reference>
<keyword evidence="2" id="KW-1185">Reference proteome</keyword>
<sequence length="44" mass="4986">MAVKVRFTFGCVVLCREKECDAIIVVLDLILISKDLVYSLIREA</sequence>
<dbReference type="AlphaFoldDB" id="A0A840DWU4"/>
<dbReference type="Proteomes" id="UP000585970">
    <property type="component" value="Unassembled WGS sequence"/>
</dbReference>
<evidence type="ECO:0000313" key="2">
    <source>
        <dbReference type="Proteomes" id="UP000585970"/>
    </source>
</evidence>
<comment type="caution">
    <text evidence="1">The sequence shown here is derived from an EMBL/GenBank/DDBJ whole genome shotgun (WGS) entry which is preliminary data.</text>
</comment>
<accession>A0A840DWU4</accession>